<feature type="compositionally biased region" description="Basic residues" evidence="1">
    <location>
        <begin position="521"/>
        <end position="531"/>
    </location>
</feature>
<feature type="compositionally biased region" description="Polar residues" evidence="1">
    <location>
        <begin position="231"/>
        <end position="244"/>
    </location>
</feature>
<feature type="region of interest" description="Disordered" evidence="1">
    <location>
        <begin position="123"/>
        <end position="170"/>
    </location>
</feature>
<feature type="compositionally biased region" description="Low complexity" evidence="1">
    <location>
        <begin position="272"/>
        <end position="281"/>
    </location>
</feature>
<proteinExistence type="predicted"/>
<feature type="compositionally biased region" description="Polar residues" evidence="1">
    <location>
        <begin position="456"/>
        <end position="465"/>
    </location>
</feature>
<feature type="region of interest" description="Disordered" evidence="1">
    <location>
        <begin position="346"/>
        <end position="384"/>
    </location>
</feature>
<gene>
    <name evidence="2" type="ORF">ACHAW5_011214</name>
</gene>
<feature type="region of interest" description="Disordered" evidence="1">
    <location>
        <begin position="1"/>
        <end position="106"/>
    </location>
</feature>
<feature type="compositionally biased region" description="Acidic residues" evidence="1">
    <location>
        <begin position="370"/>
        <end position="384"/>
    </location>
</feature>
<dbReference type="AlphaFoldDB" id="A0ABD3QV96"/>
<feature type="compositionally biased region" description="Polar residues" evidence="1">
    <location>
        <begin position="84"/>
        <end position="104"/>
    </location>
</feature>
<feature type="region of interest" description="Disordered" evidence="1">
    <location>
        <begin position="187"/>
        <end position="287"/>
    </location>
</feature>
<protein>
    <submittedName>
        <fullName evidence="2">Uncharacterized protein</fullName>
    </submittedName>
</protein>
<feature type="compositionally biased region" description="Polar residues" evidence="1">
    <location>
        <begin position="213"/>
        <end position="223"/>
    </location>
</feature>
<dbReference type="Proteomes" id="UP001530315">
    <property type="component" value="Unassembled WGS sequence"/>
</dbReference>
<comment type="caution">
    <text evidence="2">The sequence shown here is derived from an EMBL/GenBank/DDBJ whole genome shotgun (WGS) entry which is preliminary data.</text>
</comment>
<feature type="compositionally biased region" description="Low complexity" evidence="1">
    <location>
        <begin position="561"/>
        <end position="574"/>
    </location>
</feature>
<feature type="compositionally biased region" description="Polar residues" evidence="1">
    <location>
        <begin position="195"/>
        <end position="205"/>
    </location>
</feature>
<sequence>MSPNNININMNSLPPPPPPPYPPPPSVAYLAHHNQTEYPQKLKPRKLQLPWQKEPEQPPSTTGKREVEGQDEDKDNFAGRSRDFSSAVTYESQYTASENGSTAESLGGCKVFISSDSVSTLSSIGNQFSYGPNADHASRTKNDNIWEKEEDINGAQGKENNSPKTSEKVNCVHKSENCISVKKVKPEPAAAMRGITSSASTWTMKKNQKRKSSNGPKSKASNVDTDKTPIASKNNRKSPTSNFFMQMGDDEVGNHNTSDIHTQVTEQTASNSSSSKSTTSGKGDEGLTFQPHCPAGDYLTPIRGTMGKTKTGLTIDKSPQSVMEGVGSSISSKNVTLTSFPRYAGESDKLGGKRSQQYHSGRVNRHDSSIDDSDTVADEGYDDDIDDASVGTSIVKTISDSLPPVLNKFHDFIIGAPCWSQNVSQSDLIGGLSSRCVMSARDHAEQDDDEDEERSSGSPEHSYASNDDEDASFYSSENSSRISSDRGGRNKKTITAKKYKNATLQKKKKNGGVPKREQRTSRKSLSPRRGRSPTIKEGYNSDGESLRSRSRGSRASRRSRGSLSLSADSSTGSDIEVPQFRCRDIGVSVSSPYRMDMLVMDLPEETIEKRDGGRGSSFGVVIGGGGVTSLSSSVNAVLDDTRYDNDPSGVVRHASGSSAVDSSGSCIDSSDGVICPSSIVAAENVLSYDQAMWLSMTHEKPSLTGRVDTKDERNSKSSVPTTIEGYFKKILTVGIQLILNDPPASDNGPRLHRNGKMFLKFGTLSHGTYENPRFHWTDGHSISYTFELLDIDMIRQPTESELDGIYPFAISAHSFFITNNDGLSLLFEAVDELQMIRITTALRGIIARLAKKIVTGESDWVGQMMLVSTAQVVKFDDLEGMVSSAMSDVSDCLVMKTAFAVSSESDKMSRKTAWMKQARERRARLLHRRTSTV</sequence>
<dbReference type="EMBL" id="JALLAZ020000097">
    <property type="protein sequence ID" value="KAL3804109.1"/>
    <property type="molecule type" value="Genomic_DNA"/>
</dbReference>
<name>A0ABD3QV96_9STRA</name>
<feature type="compositionally biased region" description="Basic residues" evidence="1">
    <location>
        <begin position="548"/>
        <end position="560"/>
    </location>
</feature>
<feature type="compositionally biased region" description="Polar residues" evidence="1">
    <location>
        <begin position="254"/>
        <end position="271"/>
    </location>
</feature>
<feature type="compositionally biased region" description="Low complexity" evidence="1">
    <location>
        <begin position="1"/>
        <end position="12"/>
    </location>
</feature>
<feature type="compositionally biased region" description="Basic residues" evidence="1">
    <location>
        <begin position="489"/>
        <end position="510"/>
    </location>
</feature>
<feature type="compositionally biased region" description="Basic and acidic residues" evidence="1">
    <location>
        <begin position="136"/>
        <end position="147"/>
    </location>
</feature>
<evidence type="ECO:0000256" key="1">
    <source>
        <dbReference type="SAM" id="MobiDB-lite"/>
    </source>
</evidence>
<feature type="compositionally biased region" description="Pro residues" evidence="1">
    <location>
        <begin position="13"/>
        <end position="26"/>
    </location>
</feature>
<keyword evidence="3" id="KW-1185">Reference proteome</keyword>
<accession>A0ABD3QV96</accession>
<reference evidence="2 3" key="1">
    <citation type="submission" date="2024-10" db="EMBL/GenBank/DDBJ databases">
        <title>Updated reference genomes for cyclostephanoid diatoms.</title>
        <authorList>
            <person name="Roberts W.R."/>
            <person name="Alverson A.J."/>
        </authorList>
    </citation>
    <scope>NUCLEOTIDE SEQUENCE [LARGE SCALE GENOMIC DNA]</scope>
    <source>
        <strain evidence="2 3">AJA276-08</strain>
    </source>
</reference>
<organism evidence="2 3">
    <name type="scientific">Stephanodiscus triporus</name>
    <dbReference type="NCBI Taxonomy" id="2934178"/>
    <lineage>
        <taxon>Eukaryota</taxon>
        <taxon>Sar</taxon>
        <taxon>Stramenopiles</taxon>
        <taxon>Ochrophyta</taxon>
        <taxon>Bacillariophyta</taxon>
        <taxon>Coscinodiscophyceae</taxon>
        <taxon>Thalassiosirophycidae</taxon>
        <taxon>Stephanodiscales</taxon>
        <taxon>Stephanodiscaceae</taxon>
        <taxon>Stephanodiscus</taxon>
    </lineage>
</organism>
<feature type="region of interest" description="Disordered" evidence="1">
    <location>
        <begin position="441"/>
        <end position="574"/>
    </location>
</feature>
<evidence type="ECO:0000313" key="3">
    <source>
        <dbReference type="Proteomes" id="UP001530315"/>
    </source>
</evidence>
<evidence type="ECO:0000313" key="2">
    <source>
        <dbReference type="EMBL" id="KAL3804109.1"/>
    </source>
</evidence>
<feature type="compositionally biased region" description="Low complexity" evidence="1">
    <location>
        <begin position="472"/>
        <end position="482"/>
    </location>
</feature>